<dbReference type="PANTHER" id="PTHR35788:SF1">
    <property type="entry name" value="EXPORTED PROTEIN"/>
    <property type="match status" value="1"/>
</dbReference>
<protein>
    <submittedName>
        <fullName evidence="1">2OG-Fe dioxygenase family protein</fullName>
    </submittedName>
</protein>
<dbReference type="RefSeq" id="WP_264944198.1">
    <property type="nucleotide sequence ID" value="NZ_JAPDRA010000004.1"/>
</dbReference>
<dbReference type="InterPro" id="IPR007391">
    <property type="entry name" value="Vancomycin_resist_VanW"/>
</dbReference>
<comment type="caution">
    <text evidence="1">The sequence shown here is derived from an EMBL/GenBank/DDBJ whole genome shotgun (WGS) entry which is preliminary data.</text>
</comment>
<dbReference type="Proteomes" id="UP001596977">
    <property type="component" value="Unassembled WGS sequence"/>
</dbReference>
<dbReference type="InterPro" id="IPR018724">
    <property type="entry name" value="2OG-Fe_dioxygenase"/>
</dbReference>
<gene>
    <name evidence="1" type="ORF">ACFQ1E_10225</name>
</gene>
<keyword evidence="1" id="KW-0560">Oxidoreductase</keyword>
<dbReference type="GO" id="GO:0051213">
    <property type="term" value="F:dioxygenase activity"/>
    <property type="evidence" value="ECO:0007669"/>
    <property type="project" value="UniProtKB-KW"/>
</dbReference>
<sequence length="488" mass="52526">MIGTFRRFLRSALPEPVRMSVALARRQLREFGPRRRFAARPDGAPSGAAGHPVATVTQPIKRTAFWEGKYHNISRGAELLDGVRIAPGETLSFWRLVGRPSEAAGFQMGRGIRGDALGGDIGGGLCQVSGIVYEAGLRAGLEVVERFPHSQDLYAEEDRFAPLGLDATVVWPYKDLQIRNGHDAPVTLRVAVEGEEIIAAVHGPAALAAHDLAIERIDGMAERHVTVTRIAPDGGRAVVSANRYALPPAEPAPPPCPIGEALRTDGFAFAGLADLADAYDPAGWAAFAQSWDRMPRDEYMADGGTYRRRRFSTFALEDGAIRAKPPQPHYQTTGYNPLNGGIDRHYEPIEPAIAAHPLFEGLMRRCGALFAAARPPEGGAWHVEAHQFRIEAAPDGEGRPTPEGMHRDGVDWVLILLVAREGVEGGVTTIAAPGGEPLVQRLLETPGAACLIDDRAVRHEVSPIRAAGTAMGYRDALVLTFRAEGAAD</sequence>
<dbReference type="Pfam" id="PF10014">
    <property type="entry name" value="2OG-Fe_Oxy_2"/>
    <property type="match status" value="1"/>
</dbReference>
<dbReference type="Gene3D" id="2.60.120.620">
    <property type="entry name" value="q2cbj1_9rhob like domain"/>
    <property type="match status" value="1"/>
</dbReference>
<reference evidence="2" key="1">
    <citation type="journal article" date="2019" name="Int. J. Syst. Evol. Microbiol.">
        <title>The Global Catalogue of Microorganisms (GCM) 10K type strain sequencing project: providing services to taxonomists for standard genome sequencing and annotation.</title>
        <authorList>
            <consortium name="The Broad Institute Genomics Platform"/>
            <consortium name="The Broad Institute Genome Sequencing Center for Infectious Disease"/>
            <person name="Wu L."/>
            <person name="Ma J."/>
        </authorList>
    </citation>
    <scope>NUCLEOTIDE SEQUENCE [LARGE SCALE GENOMIC DNA]</scope>
    <source>
        <strain evidence="2">CCUG 62982</strain>
    </source>
</reference>
<dbReference type="PANTHER" id="PTHR35788">
    <property type="entry name" value="EXPORTED PROTEIN-RELATED"/>
    <property type="match status" value="1"/>
</dbReference>
<proteinExistence type="predicted"/>
<dbReference type="EMBL" id="JBHTJG010000004">
    <property type="protein sequence ID" value="MFD0946714.1"/>
    <property type="molecule type" value="Genomic_DNA"/>
</dbReference>
<keyword evidence="1" id="KW-0223">Dioxygenase</keyword>
<accession>A0ABW3H5Y7</accession>
<dbReference type="InterPro" id="IPR052913">
    <property type="entry name" value="Glycopeptide_resist_protein"/>
</dbReference>
<organism evidence="1 2">
    <name type="scientific">Sphingomonas canadensis</name>
    <dbReference type="NCBI Taxonomy" id="1219257"/>
    <lineage>
        <taxon>Bacteria</taxon>
        <taxon>Pseudomonadati</taxon>
        <taxon>Pseudomonadota</taxon>
        <taxon>Alphaproteobacteria</taxon>
        <taxon>Sphingomonadales</taxon>
        <taxon>Sphingomonadaceae</taxon>
        <taxon>Sphingomonas</taxon>
    </lineage>
</organism>
<evidence type="ECO:0000313" key="1">
    <source>
        <dbReference type="EMBL" id="MFD0946714.1"/>
    </source>
</evidence>
<name>A0ABW3H5Y7_9SPHN</name>
<dbReference type="Pfam" id="PF04294">
    <property type="entry name" value="VanW"/>
    <property type="match status" value="1"/>
</dbReference>
<keyword evidence="2" id="KW-1185">Reference proteome</keyword>
<evidence type="ECO:0000313" key="2">
    <source>
        <dbReference type="Proteomes" id="UP001596977"/>
    </source>
</evidence>